<evidence type="ECO:0000313" key="2">
    <source>
        <dbReference type="Proteomes" id="UP001151760"/>
    </source>
</evidence>
<name>A0ABQ5BPJ8_9ASTR</name>
<organism evidence="1 2">
    <name type="scientific">Tanacetum coccineum</name>
    <dbReference type="NCBI Taxonomy" id="301880"/>
    <lineage>
        <taxon>Eukaryota</taxon>
        <taxon>Viridiplantae</taxon>
        <taxon>Streptophyta</taxon>
        <taxon>Embryophyta</taxon>
        <taxon>Tracheophyta</taxon>
        <taxon>Spermatophyta</taxon>
        <taxon>Magnoliopsida</taxon>
        <taxon>eudicotyledons</taxon>
        <taxon>Gunneridae</taxon>
        <taxon>Pentapetalae</taxon>
        <taxon>asterids</taxon>
        <taxon>campanulids</taxon>
        <taxon>Asterales</taxon>
        <taxon>Asteraceae</taxon>
        <taxon>Asteroideae</taxon>
        <taxon>Anthemideae</taxon>
        <taxon>Anthemidinae</taxon>
        <taxon>Tanacetum</taxon>
    </lineage>
</organism>
<sequence>MNFFRAFTASANVPTIYIPQFKNTLSHDAKTGEYSFQLDEQQFILNVDLLRKALEITPIDSAHLFASPPAGEQVMDFVNELGYP</sequence>
<keyword evidence="2" id="KW-1185">Reference proteome</keyword>
<dbReference type="Proteomes" id="UP001151760">
    <property type="component" value="Unassembled WGS sequence"/>
</dbReference>
<proteinExistence type="predicted"/>
<accession>A0ABQ5BPJ8</accession>
<dbReference type="EMBL" id="BQNB010013418">
    <property type="protein sequence ID" value="GJT15717.1"/>
    <property type="molecule type" value="Genomic_DNA"/>
</dbReference>
<protein>
    <submittedName>
        <fullName evidence="1">Uncharacterized protein</fullName>
    </submittedName>
</protein>
<comment type="caution">
    <text evidence="1">The sequence shown here is derived from an EMBL/GenBank/DDBJ whole genome shotgun (WGS) entry which is preliminary data.</text>
</comment>
<reference evidence="1" key="2">
    <citation type="submission" date="2022-01" db="EMBL/GenBank/DDBJ databases">
        <authorList>
            <person name="Yamashiro T."/>
            <person name="Shiraishi A."/>
            <person name="Satake H."/>
            <person name="Nakayama K."/>
        </authorList>
    </citation>
    <scope>NUCLEOTIDE SEQUENCE</scope>
</reference>
<gene>
    <name evidence="1" type="ORF">Tco_0874423</name>
</gene>
<evidence type="ECO:0000313" key="1">
    <source>
        <dbReference type="EMBL" id="GJT15717.1"/>
    </source>
</evidence>
<reference evidence="1" key="1">
    <citation type="journal article" date="2022" name="Int. J. Mol. Sci.">
        <title>Draft Genome of Tanacetum Coccineum: Genomic Comparison of Closely Related Tanacetum-Family Plants.</title>
        <authorList>
            <person name="Yamashiro T."/>
            <person name="Shiraishi A."/>
            <person name="Nakayama K."/>
            <person name="Satake H."/>
        </authorList>
    </citation>
    <scope>NUCLEOTIDE SEQUENCE</scope>
</reference>